<evidence type="ECO:0000313" key="2">
    <source>
        <dbReference type="Proteomes" id="UP001209229"/>
    </source>
</evidence>
<dbReference type="InterPro" id="IPR029058">
    <property type="entry name" value="AB_hydrolase_fold"/>
</dbReference>
<dbReference type="AlphaFoldDB" id="A0AAE3M6X2"/>
<dbReference type="NCBIfam" id="TIGR03696">
    <property type="entry name" value="Rhs_assc_core"/>
    <property type="match status" value="1"/>
</dbReference>
<dbReference type="RefSeq" id="WP_301191913.1">
    <property type="nucleotide sequence ID" value="NZ_JAPDPJ010000051.1"/>
</dbReference>
<dbReference type="Proteomes" id="UP001209229">
    <property type="component" value="Unassembled WGS sequence"/>
</dbReference>
<evidence type="ECO:0008006" key="3">
    <source>
        <dbReference type="Google" id="ProtNLM"/>
    </source>
</evidence>
<proteinExistence type="predicted"/>
<dbReference type="InterPro" id="IPR022385">
    <property type="entry name" value="Rhs_assc_core"/>
</dbReference>
<reference evidence="1" key="1">
    <citation type="submission" date="2022-10" db="EMBL/GenBank/DDBJ databases">
        <authorList>
            <person name="Yu W.X."/>
        </authorList>
    </citation>
    <scope>NUCLEOTIDE SEQUENCE</scope>
    <source>
        <strain evidence="1">AAT</strain>
    </source>
</reference>
<dbReference type="SUPFAM" id="SSF53474">
    <property type="entry name" value="alpha/beta-Hydrolases"/>
    <property type="match status" value="1"/>
</dbReference>
<evidence type="ECO:0000313" key="1">
    <source>
        <dbReference type="EMBL" id="MCW3788354.1"/>
    </source>
</evidence>
<keyword evidence="2" id="KW-1185">Reference proteome</keyword>
<gene>
    <name evidence="1" type="ORF">OM075_17940</name>
</gene>
<comment type="caution">
    <text evidence="1">The sequence shown here is derived from an EMBL/GenBank/DDBJ whole genome shotgun (WGS) entry which is preliminary data.</text>
</comment>
<accession>A0AAE3M6X2</accession>
<protein>
    <recommendedName>
        <fullName evidence="3">RHS repeat-associated core domain-containing protein</fullName>
    </recommendedName>
</protein>
<dbReference type="Gene3D" id="2.180.10.10">
    <property type="entry name" value="RHS repeat-associated core"/>
    <property type="match status" value="1"/>
</dbReference>
<sequence length="262" mass="30061">MDCYDYGARMYDPALARWNVADPAKELYWNHSPYNYALNNPINAIDPDGNIVIFINGFAMDKEQKGTSKYWEGFDEAVTWKLNDENRIYRHGGTSLNAMARYKDGYEQAMADADYIISQVIDENGNAKETIKIITHSMGGAYGKGYLNALKTYLRSKGYHNAMITLVADFDPYQASELSADPLIYTQQHTHKKKGEGNYSRLANERQEGIEDEDYHEDESKGSHDITSFFGNVFLLKEGTYVYRNGAWVFEEIKKEKKKDEK</sequence>
<name>A0AAE3M6X2_9BACT</name>
<organism evidence="1 2">
    <name type="scientific">Plebeiibacterium sediminum</name>
    <dbReference type="NCBI Taxonomy" id="2992112"/>
    <lineage>
        <taxon>Bacteria</taxon>
        <taxon>Pseudomonadati</taxon>
        <taxon>Bacteroidota</taxon>
        <taxon>Bacteroidia</taxon>
        <taxon>Marinilabiliales</taxon>
        <taxon>Marinilabiliaceae</taxon>
        <taxon>Plebeiibacterium</taxon>
    </lineage>
</organism>
<dbReference type="EMBL" id="JAPDPJ010000051">
    <property type="protein sequence ID" value="MCW3788354.1"/>
    <property type="molecule type" value="Genomic_DNA"/>
</dbReference>